<gene>
    <name evidence="1" type="ORF">KM92DES2_10347</name>
</gene>
<dbReference type="EMBL" id="FLUP01000001">
    <property type="protein sequence ID" value="SBV93032.1"/>
    <property type="molecule type" value="Genomic_DNA"/>
</dbReference>
<evidence type="ECO:0000313" key="1">
    <source>
        <dbReference type="EMBL" id="SBV93032.1"/>
    </source>
</evidence>
<proteinExistence type="predicted"/>
<organism evidence="1">
    <name type="scientific">uncultured Desulfovibrio sp</name>
    <dbReference type="NCBI Taxonomy" id="167968"/>
    <lineage>
        <taxon>Bacteria</taxon>
        <taxon>Pseudomonadati</taxon>
        <taxon>Thermodesulfobacteriota</taxon>
        <taxon>Desulfovibrionia</taxon>
        <taxon>Desulfovibrionales</taxon>
        <taxon>Desulfovibrionaceae</taxon>
        <taxon>Desulfovibrio</taxon>
        <taxon>environmental samples</taxon>
    </lineage>
</organism>
<dbReference type="AlphaFoldDB" id="A0A212J0P1"/>
<reference evidence="1" key="1">
    <citation type="submission" date="2016-04" db="EMBL/GenBank/DDBJ databases">
        <authorList>
            <person name="Evans L.H."/>
            <person name="Alamgir A."/>
            <person name="Owens N."/>
            <person name="Weber N.D."/>
            <person name="Virtaneva K."/>
            <person name="Barbian K."/>
            <person name="Babar A."/>
            <person name="Rosenke K."/>
        </authorList>
    </citation>
    <scope>NUCLEOTIDE SEQUENCE</scope>
    <source>
        <strain evidence="1">92-2</strain>
    </source>
</reference>
<sequence>MGCRDGRACFEILCESFCIIYTIFHNSCKKPLIISYYRIFFTLHPHVATLVATRTRILRHL</sequence>
<name>A0A212J0P1_9BACT</name>
<accession>A0A212J0P1</accession>
<protein>
    <submittedName>
        <fullName evidence="1">Uncharacterized protein</fullName>
    </submittedName>
</protein>